<sequence>MDYIPNQETLIFWLDNYGSIGLFILLALGIIALPVPEETLMVISGVLIKQGHLLAVPTLCAAYGGSICGITMSYLIGRTAGLHFLHRYGKYVGMNEKRLKKAHEWFEKYGKWSLFVGYFIPGVRHFTGLTAGISVLEYTHFATFAYLGAVFWVTTFVSLGYFFGTYGMSIFQAVEDRVEFLLVFALIAIVAFIFFRKYRNNSSQR</sequence>
<evidence type="ECO:0000256" key="1">
    <source>
        <dbReference type="SAM" id="Phobius"/>
    </source>
</evidence>
<proteinExistence type="predicted"/>
<feature type="transmembrane region" description="Helical" evidence="1">
    <location>
        <begin position="178"/>
        <end position="195"/>
    </location>
</feature>
<feature type="transmembrane region" description="Helical" evidence="1">
    <location>
        <begin position="144"/>
        <end position="166"/>
    </location>
</feature>
<evidence type="ECO:0000313" key="4">
    <source>
        <dbReference type="Proteomes" id="UP000220251"/>
    </source>
</evidence>
<dbReference type="PANTHER" id="PTHR42709">
    <property type="entry name" value="ALKALINE PHOSPHATASE LIKE PROTEIN"/>
    <property type="match status" value="1"/>
</dbReference>
<feature type="transmembrane region" description="Helical" evidence="1">
    <location>
        <begin position="53"/>
        <end position="77"/>
    </location>
</feature>
<dbReference type="GO" id="GO:0005886">
    <property type="term" value="C:plasma membrane"/>
    <property type="evidence" value="ECO:0007669"/>
    <property type="project" value="TreeGrafter"/>
</dbReference>
<dbReference type="InterPro" id="IPR032816">
    <property type="entry name" value="VTT_dom"/>
</dbReference>
<dbReference type="Proteomes" id="UP000220251">
    <property type="component" value="Unassembled WGS sequence"/>
</dbReference>
<dbReference type="PANTHER" id="PTHR42709:SF9">
    <property type="entry name" value="ALKALINE PHOSPHATASE LIKE PROTEIN"/>
    <property type="match status" value="1"/>
</dbReference>
<gene>
    <name evidence="3" type="ORF">ELAC_0201</name>
</gene>
<name>A0A0H5DN76_9BACT</name>
<keyword evidence="1" id="KW-0472">Membrane</keyword>
<dbReference type="OrthoDB" id="9782291at2"/>
<feature type="transmembrane region" description="Helical" evidence="1">
    <location>
        <begin position="12"/>
        <end position="33"/>
    </location>
</feature>
<keyword evidence="4" id="KW-1185">Reference proteome</keyword>
<keyword evidence="1" id="KW-0812">Transmembrane</keyword>
<protein>
    <recommendedName>
        <fullName evidence="2">VTT domain-containing protein</fullName>
    </recommendedName>
</protein>
<dbReference type="RefSeq" id="WP_098037423.1">
    <property type="nucleotide sequence ID" value="NZ_CWGJ01000002.1"/>
</dbReference>
<organism evidence="3 4">
    <name type="scientific">Estrella lausannensis</name>
    <dbReference type="NCBI Taxonomy" id="483423"/>
    <lineage>
        <taxon>Bacteria</taxon>
        <taxon>Pseudomonadati</taxon>
        <taxon>Chlamydiota</taxon>
        <taxon>Chlamydiia</taxon>
        <taxon>Parachlamydiales</taxon>
        <taxon>Candidatus Criblamydiaceae</taxon>
        <taxon>Estrella</taxon>
    </lineage>
</organism>
<accession>A0A0H5DN76</accession>
<reference evidence="4" key="1">
    <citation type="submission" date="2015-06" db="EMBL/GenBank/DDBJ databases">
        <authorList>
            <person name="Bertelli C."/>
        </authorList>
    </citation>
    <scope>NUCLEOTIDE SEQUENCE [LARGE SCALE GENOMIC DNA]</scope>
    <source>
        <strain evidence="4">CRIB-30</strain>
    </source>
</reference>
<keyword evidence="1" id="KW-1133">Transmembrane helix</keyword>
<evidence type="ECO:0000313" key="3">
    <source>
        <dbReference type="EMBL" id="CRX37562.1"/>
    </source>
</evidence>
<dbReference type="EMBL" id="CWGJ01000002">
    <property type="protein sequence ID" value="CRX37562.1"/>
    <property type="molecule type" value="Genomic_DNA"/>
</dbReference>
<evidence type="ECO:0000259" key="2">
    <source>
        <dbReference type="Pfam" id="PF09335"/>
    </source>
</evidence>
<dbReference type="AlphaFoldDB" id="A0A0H5DN76"/>
<dbReference type="Pfam" id="PF09335">
    <property type="entry name" value="VTT_dom"/>
    <property type="match status" value="1"/>
</dbReference>
<dbReference type="InterPro" id="IPR051311">
    <property type="entry name" value="DedA_domain"/>
</dbReference>
<feature type="domain" description="VTT" evidence="2">
    <location>
        <begin position="35"/>
        <end position="161"/>
    </location>
</feature>